<keyword evidence="18" id="KW-1133">Transmembrane helix</keyword>
<evidence type="ECO:0000256" key="11">
    <source>
        <dbReference type="ARBA" id="ARBA00023136"/>
    </source>
</evidence>
<accession>A0A7E5WL55</accession>
<comment type="cofactor">
    <cofactor evidence="15">
        <name>Zn(2+)</name>
        <dbReference type="ChEBI" id="CHEBI:29105"/>
    </cofactor>
    <text evidence="15">Binds 2 Zn(2+) ions.</text>
</comment>
<evidence type="ECO:0000256" key="4">
    <source>
        <dbReference type="ARBA" id="ARBA00022475"/>
    </source>
</evidence>
<evidence type="ECO:0000256" key="10">
    <source>
        <dbReference type="ARBA" id="ARBA00022842"/>
    </source>
</evidence>
<name>A0A7E5WL55_TRINI</name>
<evidence type="ECO:0000256" key="1">
    <source>
        <dbReference type="ARBA" id="ARBA00004609"/>
    </source>
</evidence>
<dbReference type="GO" id="GO:0046872">
    <property type="term" value="F:metal ion binding"/>
    <property type="evidence" value="ECO:0007669"/>
    <property type="project" value="UniProtKB-KW"/>
</dbReference>
<evidence type="ECO:0000256" key="12">
    <source>
        <dbReference type="ARBA" id="ARBA00023180"/>
    </source>
</evidence>
<dbReference type="InterPro" id="IPR001952">
    <property type="entry name" value="Alkaline_phosphatase"/>
</dbReference>
<feature type="signal peptide" evidence="19">
    <location>
        <begin position="1"/>
        <end position="18"/>
    </location>
</feature>
<evidence type="ECO:0000256" key="3">
    <source>
        <dbReference type="ARBA" id="ARBA00012647"/>
    </source>
</evidence>
<evidence type="ECO:0000256" key="7">
    <source>
        <dbReference type="ARBA" id="ARBA00022723"/>
    </source>
</evidence>
<dbReference type="KEGG" id="tnl:113503650"/>
<keyword evidence="11 18" id="KW-0472">Membrane</keyword>
<dbReference type="PRINTS" id="PR00113">
    <property type="entry name" value="ALKPHPHTASE"/>
</dbReference>
<evidence type="ECO:0000256" key="17">
    <source>
        <dbReference type="RuleBase" id="RU003947"/>
    </source>
</evidence>
<keyword evidence="13" id="KW-0449">Lipoprotein</keyword>
<keyword evidence="6" id="KW-0336">GPI-anchor</keyword>
<dbReference type="SUPFAM" id="SSF53649">
    <property type="entry name" value="Alkaline phosphatase-like"/>
    <property type="match status" value="1"/>
</dbReference>
<dbReference type="Pfam" id="PF00245">
    <property type="entry name" value="Alk_phosphatase"/>
    <property type="match status" value="1"/>
</dbReference>
<dbReference type="CDD" id="cd16012">
    <property type="entry name" value="ALP"/>
    <property type="match status" value="1"/>
</dbReference>
<evidence type="ECO:0000256" key="16">
    <source>
        <dbReference type="RuleBase" id="RU003946"/>
    </source>
</evidence>
<dbReference type="RefSeq" id="XP_026741480.1">
    <property type="nucleotide sequence ID" value="XM_026885679.1"/>
</dbReference>
<proteinExistence type="inferred from homology"/>
<dbReference type="InterPro" id="IPR018299">
    <property type="entry name" value="Alkaline_phosphatase_AS"/>
</dbReference>
<feature type="binding site" evidence="15">
    <location>
        <position position="374"/>
    </location>
    <ligand>
        <name>Zn(2+)</name>
        <dbReference type="ChEBI" id="CHEBI:29105"/>
        <label>2</label>
    </ligand>
</feature>
<protein>
    <recommendedName>
        <fullName evidence="3 17">Alkaline phosphatase</fullName>
        <ecNumber evidence="3 17">3.1.3.1</ecNumber>
    </recommendedName>
</protein>
<dbReference type="InParanoid" id="A0A7E5WL55"/>
<organism evidence="20 21">
    <name type="scientific">Trichoplusia ni</name>
    <name type="common">Cabbage looper</name>
    <dbReference type="NCBI Taxonomy" id="7111"/>
    <lineage>
        <taxon>Eukaryota</taxon>
        <taxon>Metazoa</taxon>
        <taxon>Ecdysozoa</taxon>
        <taxon>Arthropoda</taxon>
        <taxon>Hexapoda</taxon>
        <taxon>Insecta</taxon>
        <taxon>Pterygota</taxon>
        <taxon>Neoptera</taxon>
        <taxon>Endopterygota</taxon>
        <taxon>Lepidoptera</taxon>
        <taxon>Glossata</taxon>
        <taxon>Ditrysia</taxon>
        <taxon>Noctuoidea</taxon>
        <taxon>Noctuidae</taxon>
        <taxon>Plusiinae</taxon>
        <taxon>Trichoplusia</taxon>
    </lineage>
</organism>
<evidence type="ECO:0000313" key="20">
    <source>
        <dbReference type="Proteomes" id="UP000322000"/>
    </source>
</evidence>
<dbReference type="PANTHER" id="PTHR11596:SF5">
    <property type="entry name" value="ALKALINE PHOSPHATASE"/>
    <property type="match status" value="1"/>
</dbReference>
<gene>
    <name evidence="21" type="primary">LOC113503650</name>
</gene>
<evidence type="ECO:0000256" key="18">
    <source>
        <dbReference type="SAM" id="Phobius"/>
    </source>
</evidence>
<dbReference type="Proteomes" id="UP000322000">
    <property type="component" value="Chromosome 20"/>
</dbReference>
<dbReference type="GeneID" id="113503650"/>
<evidence type="ECO:0000256" key="15">
    <source>
        <dbReference type="PIRSR" id="PIRSR601952-2"/>
    </source>
</evidence>
<keyword evidence="10 15" id="KW-0460">Magnesium</keyword>
<evidence type="ECO:0000256" key="6">
    <source>
        <dbReference type="ARBA" id="ARBA00022622"/>
    </source>
</evidence>
<evidence type="ECO:0000256" key="2">
    <source>
        <dbReference type="ARBA" id="ARBA00005984"/>
    </source>
</evidence>
<dbReference type="SMART" id="SM00098">
    <property type="entry name" value="alkPPc"/>
    <property type="match status" value="1"/>
</dbReference>
<feature type="binding site" evidence="15">
    <location>
        <position position="337"/>
    </location>
    <ligand>
        <name>Zn(2+)</name>
        <dbReference type="ChEBI" id="CHEBI:29105"/>
        <label>2</label>
    </ligand>
</feature>
<comment type="subcellular location">
    <subcellularLocation>
        <location evidence="1">Cell membrane</location>
        <topology evidence="1">Lipid-anchor</topology>
        <topology evidence="1">GPI-anchor</topology>
    </subcellularLocation>
</comment>
<dbReference type="FunFam" id="3.40.720.10:FF:000008">
    <property type="entry name" value="Alkaline phosphatase"/>
    <property type="match status" value="1"/>
</dbReference>
<evidence type="ECO:0000256" key="5">
    <source>
        <dbReference type="ARBA" id="ARBA00022553"/>
    </source>
</evidence>
<feature type="chain" id="PRO_5028828435" description="Alkaline phosphatase" evidence="19">
    <location>
        <begin position="19"/>
        <end position="529"/>
    </location>
</feature>
<dbReference type="InterPro" id="IPR017850">
    <property type="entry name" value="Alkaline_phosphatase_core_sf"/>
</dbReference>
<feature type="binding site" evidence="15">
    <location>
        <position position="459"/>
    </location>
    <ligand>
        <name>Zn(2+)</name>
        <dbReference type="ChEBI" id="CHEBI:29105"/>
        <label>2</label>
    </ligand>
</feature>
<dbReference type="Gene3D" id="3.40.720.10">
    <property type="entry name" value="Alkaline Phosphatase, subunit A"/>
    <property type="match status" value="1"/>
</dbReference>
<dbReference type="EC" id="3.1.3.1" evidence="3 17"/>
<comment type="similarity">
    <text evidence="2 16">Belongs to the alkaline phosphatase family.</text>
</comment>
<keyword evidence="19" id="KW-0732">Signal</keyword>
<feature type="transmembrane region" description="Helical" evidence="18">
    <location>
        <begin position="511"/>
        <end position="527"/>
    </location>
</feature>
<feature type="binding site" evidence="15">
    <location>
        <position position="57"/>
    </location>
    <ligand>
        <name>Mg(2+)</name>
        <dbReference type="ChEBI" id="CHEBI:18420"/>
    </ligand>
</feature>
<evidence type="ECO:0000313" key="21">
    <source>
        <dbReference type="RefSeq" id="XP_026741480.1"/>
    </source>
</evidence>
<evidence type="ECO:0000256" key="13">
    <source>
        <dbReference type="ARBA" id="ARBA00023288"/>
    </source>
</evidence>
<feature type="binding site" evidence="15">
    <location>
        <position position="57"/>
    </location>
    <ligand>
        <name>Zn(2+)</name>
        <dbReference type="ChEBI" id="CHEBI:29105"/>
        <label>2</label>
    </ligand>
</feature>
<keyword evidence="8 17" id="KW-0378">Hydrolase</keyword>
<keyword evidence="18" id="KW-0812">Transmembrane</keyword>
<dbReference type="FunCoup" id="A0A7E5WL55">
    <property type="interactions" value="130"/>
</dbReference>
<dbReference type="PROSITE" id="PS00123">
    <property type="entry name" value="ALKALINE_PHOSPHATASE"/>
    <property type="match status" value="1"/>
</dbReference>
<comment type="catalytic activity">
    <reaction evidence="17">
        <text>a phosphate monoester + H2O = an alcohol + phosphate</text>
        <dbReference type="Rhea" id="RHEA:15017"/>
        <dbReference type="ChEBI" id="CHEBI:15377"/>
        <dbReference type="ChEBI" id="CHEBI:30879"/>
        <dbReference type="ChEBI" id="CHEBI:43474"/>
        <dbReference type="ChEBI" id="CHEBI:67140"/>
        <dbReference type="EC" id="3.1.3.1"/>
    </reaction>
</comment>
<reference evidence="21" key="1">
    <citation type="submission" date="2025-08" db="UniProtKB">
        <authorList>
            <consortium name="RefSeq"/>
        </authorList>
    </citation>
    <scope>IDENTIFICATION</scope>
</reference>
<feature type="binding site" evidence="15">
    <location>
        <position position="166"/>
    </location>
    <ligand>
        <name>Mg(2+)</name>
        <dbReference type="ChEBI" id="CHEBI:18420"/>
    </ligand>
</feature>
<feature type="binding site" evidence="15">
    <location>
        <position position="164"/>
    </location>
    <ligand>
        <name>Mg(2+)</name>
        <dbReference type="ChEBI" id="CHEBI:18420"/>
    </ligand>
</feature>
<feature type="binding site" evidence="15">
    <location>
        <position position="328"/>
    </location>
    <ligand>
        <name>Mg(2+)</name>
        <dbReference type="ChEBI" id="CHEBI:18420"/>
    </ligand>
</feature>
<sequence length="529" mass="57963">MRLRSVLVFCSIIAAARCSLRTDQKFWKGLAESELEEALKVKWNLNPATNVILFVGDGMGPNTVTATRMYKGGETHRLAYEKFPHMGLLKTYSANKIVPDSACTATAMFCGVKTNQDTIGVDATVKKNDCEASLQPEGRLQSLAALALKAGKSAGFVTTMRVTHATPGPIYAHSANRNWECEARLPEGSPCKDIARQLVEDWPGRDLHVIMGGGRQALVSNSTGTPIDPISKDWWTCYRQDGRNLIETYREDKTNRGLKHSVVANNQELDELDVENTDYLMGIFSNEHLSYDHQRHKGPDGMPSLSDMVKAAIKVLQKNKKGYFLMVEGGNVDMAHHRGWAKRAVDEAAAMETAVQVAANMTDEEDTLLIVTSDHTHTLNINGYPNRGESIFGIAGASSVDGVNYTTLSYSNGGPGSFQFYVKTDEEGSKVARKDPSGEDTEAFDYNQVAGIQLVENSHGGGDVAIYARGPHSHLFHNVHEQHYVFHAISYAAKIGDYYGTSSGTITNINVVYICITTTIAVLFATLKI</sequence>
<keyword evidence="7 15" id="KW-0479">Metal-binding</keyword>
<keyword evidence="5" id="KW-0597">Phosphoprotein</keyword>
<evidence type="ECO:0000256" key="8">
    <source>
        <dbReference type="ARBA" id="ARBA00022801"/>
    </source>
</evidence>
<feature type="binding site" evidence="15">
    <location>
        <position position="375"/>
    </location>
    <ligand>
        <name>Zn(2+)</name>
        <dbReference type="ChEBI" id="CHEBI:29105"/>
        <label>2</label>
    </ligand>
</feature>
<evidence type="ECO:0000256" key="9">
    <source>
        <dbReference type="ARBA" id="ARBA00022833"/>
    </source>
</evidence>
<dbReference type="AlphaFoldDB" id="A0A7E5WL55"/>
<dbReference type="GO" id="GO:0004035">
    <property type="term" value="F:alkaline phosphatase activity"/>
    <property type="evidence" value="ECO:0007669"/>
    <property type="project" value="UniProtKB-EC"/>
</dbReference>
<dbReference type="PANTHER" id="PTHR11596">
    <property type="entry name" value="ALKALINE PHOSPHATASE"/>
    <property type="match status" value="1"/>
</dbReference>
<comment type="cofactor">
    <cofactor evidence="15">
        <name>Mg(2+)</name>
        <dbReference type="ChEBI" id="CHEBI:18420"/>
    </cofactor>
    <text evidence="15">Binds 1 Mg(2+) ion.</text>
</comment>
<dbReference type="GO" id="GO:0098552">
    <property type="term" value="C:side of membrane"/>
    <property type="evidence" value="ECO:0007669"/>
    <property type="project" value="UniProtKB-KW"/>
</dbReference>
<keyword evidence="4" id="KW-1003">Cell membrane</keyword>
<evidence type="ECO:0000256" key="14">
    <source>
        <dbReference type="PIRSR" id="PIRSR601952-1"/>
    </source>
</evidence>
<keyword evidence="12" id="KW-0325">Glycoprotein</keyword>
<keyword evidence="20" id="KW-1185">Reference proteome</keyword>
<feature type="active site" description="Phosphoserine intermediate" evidence="14">
    <location>
        <position position="101"/>
    </location>
</feature>
<dbReference type="GO" id="GO:0005886">
    <property type="term" value="C:plasma membrane"/>
    <property type="evidence" value="ECO:0007669"/>
    <property type="project" value="UniProtKB-SubCell"/>
</dbReference>
<feature type="binding site" evidence="15">
    <location>
        <position position="333"/>
    </location>
    <ligand>
        <name>Zn(2+)</name>
        <dbReference type="ChEBI" id="CHEBI:29105"/>
        <label>2</label>
    </ligand>
</feature>
<keyword evidence="9 15" id="KW-0862">Zinc</keyword>
<evidence type="ECO:0000256" key="19">
    <source>
        <dbReference type="SAM" id="SignalP"/>
    </source>
</evidence>
<dbReference type="OrthoDB" id="5818554at2759"/>